<comment type="caution">
    <text evidence="2">Lacks conserved residue(s) required for the propagation of feature annotation.</text>
</comment>
<dbReference type="InterPro" id="IPR042333">
    <property type="entry name" value="LRAD2/Mig-13-like"/>
</dbReference>
<keyword evidence="1 2" id="KW-1015">Disulfide bond</keyword>
<name>A0A9D4IGP9_DREPO</name>
<dbReference type="InterPro" id="IPR002172">
    <property type="entry name" value="LDrepeatLR_classA_rpt"/>
</dbReference>
<evidence type="ECO:0000313" key="7">
    <source>
        <dbReference type="Proteomes" id="UP000828390"/>
    </source>
</evidence>
<reference evidence="6" key="1">
    <citation type="journal article" date="2019" name="bioRxiv">
        <title>The Genome of the Zebra Mussel, Dreissena polymorpha: A Resource for Invasive Species Research.</title>
        <authorList>
            <person name="McCartney M.A."/>
            <person name="Auch B."/>
            <person name="Kono T."/>
            <person name="Mallez S."/>
            <person name="Zhang Y."/>
            <person name="Obille A."/>
            <person name="Becker A."/>
            <person name="Abrahante J.E."/>
            <person name="Garbe J."/>
            <person name="Badalamenti J.P."/>
            <person name="Herman A."/>
            <person name="Mangelson H."/>
            <person name="Liachko I."/>
            <person name="Sullivan S."/>
            <person name="Sone E.D."/>
            <person name="Koren S."/>
            <person name="Silverstein K.A.T."/>
            <person name="Beckman K.B."/>
            <person name="Gohl D.M."/>
        </authorList>
    </citation>
    <scope>NUCLEOTIDE SEQUENCE</scope>
    <source>
        <strain evidence="6">Duluth1</strain>
        <tissue evidence="6">Whole animal</tissue>
    </source>
</reference>
<keyword evidence="4" id="KW-1133">Transmembrane helix</keyword>
<dbReference type="EMBL" id="JAIWYP010000009">
    <property type="protein sequence ID" value="KAH3771228.1"/>
    <property type="molecule type" value="Genomic_DNA"/>
</dbReference>
<evidence type="ECO:0000256" key="2">
    <source>
        <dbReference type="PROSITE-ProRule" id="PRU00124"/>
    </source>
</evidence>
<keyword evidence="4" id="KW-0812">Transmembrane</keyword>
<keyword evidence="4" id="KW-0472">Membrane</keyword>
<dbReference type="Pfam" id="PF00057">
    <property type="entry name" value="Ldl_recept_a"/>
    <property type="match status" value="1"/>
</dbReference>
<keyword evidence="7" id="KW-1185">Reference proteome</keyword>
<evidence type="ECO:0000256" key="3">
    <source>
        <dbReference type="SAM" id="MobiDB-lite"/>
    </source>
</evidence>
<reference evidence="6" key="2">
    <citation type="submission" date="2020-11" db="EMBL/GenBank/DDBJ databases">
        <authorList>
            <person name="McCartney M.A."/>
            <person name="Auch B."/>
            <person name="Kono T."/>
            <person name="Mallez S."/>
            <person name="Becker A."/>
            <person name="Gohl D.M."/>
            <person name="Silverstein K.A.T."/>
            <person name="Koren S."/>
            <person name="Bechman K.B."/>
            <person name="Herman A."/>
            <person name="Abrahante J.E."/>
            <person name="Garbe J."/>
        </authorList>
    </citation>
    <scope>NUCLEOTIDE SEQUENCE</scope>
    <source>
        <strain evidence="6">Duluth1</strain>
        <tissue evidence="6">Whole animal</tissue>
    </source>
</reference>
<protein>
    <recommendedName>
        <fullName evidence="8">CUB domain-containing protein</fullName>
    </recommendedName>
</protein>
<dbReference type="InterPro" id="IPR036055">
    <property type="entry name" value="LDL_receptor-like_sf"/>
</dbReference>
<keyword evidence="5" id="KW-0732">Signal</keyword>
<gene>
    <name evidence="6" type="ORF">DPMN_172537</name>
</gene>
<dbReference type="Proteomes" id="UP000828390">
    <property type="component" value="Unassembled WGS sequence"/>
</dbReference>
<dbReference type="PANTHER" id="PTHR24652:SF69">
    <property type="entry name" value="CUB DOMAIN-CONTAINING PROTEIN"/>
    <property type="match status" value="1"/>
</dbReference>
<dbReference type="AlphaFoldDB" id="A0A9D4IGP9"/>
<evidence type="ECO:0000256" key="4">
    <source>
        <dbReference type="SAM" id="Phobius"/>
    </source>
</evidence>
<sequence>MVLIKMYMYYALLLIVMELPKAVAIKEVSMNQRCGEILSMILEDAYQIKLTLDDFGEGPNVCELTIEAWYTWPRMMVYVEDLNLNCSDGYIDMYDGAFDGTELRGVSGQVCGDNTTGDVHLSSGLLRVRYTRLAKAVTLNIMSMVVTAYSTRDDNECQSTSFQCDNGRCIEGSIRCNVHNSCGDHSDCRTDASSLIRTVTLVGCLVGIVTLATVAVISCRMVRRNKLRKPYKETKSNKSEQKVYTTEMSGHSGQNLKDQLVGSPPDVKKALLFETTPSTEQVKDAIVVSKSLTAAKKPAYPVSWLDTRKGSFK</sequence>
<dbReference type="Gene3D" id="4.10.400.10">
    <property type="entry name" value="Low-density Lipoprotein Receptor"/>
    <property type="match status" value="1"/>
</dbReference>
<feature type="transmembrane region" description="Helical" evidence="4">
    <location>
        <begin position="195"/>
        <end position="219"/>
    </location>
</feature>
<feature type="disulfide bond" evidence="2">
    <location>
        <begin position="164"/>
        <end position="182"/>
    </location>
</feature>
<evidence type="ECO:0000256" key="5">
    <source>
        <dbReference type="SAM" id="SignalP"/>
    </source>
</evidence>
<dbReference type="PROSITE" id="PS50068">
    <property type="entry name" value="LDLRA_2"/>
    <property type="match status" value="1"/>
</dbReference>
<feature type="compositionally biased region" description="Basic and acidic residues" evidence="3">
    <location>
        <begin position="230"/>
        <end position="241"/>
    </location>
</feature>
<feature type="chain" id="PRO_5038495302" description="CUB domain-containing protein" evidence="5">
    <location>
        <begin position="25"/>
        <end position="313"/>
    </location>
</feature>
<comment type="caution">
    <text evidence="6">The sequence shown here is derived from an EMBL/GenBank/DDBJ whole genome shotgun (WGS) entry which is preliminary data.</text>
</comment>
<organism evidence="6 7">
    <name type="scientific">Dreissena polymorpha</name>
    <name type="common">Zebra mussel</name>
    <name type="synonym">Mytilus polymorpha</name>
    <dbReference type="NCBI Taxonomy" id="45954"/>
    <lineage>
        <taxon>Eukaryota</taxon>
        <taxon>Metazoa</taxon>
        <taxon>Spiralia</taxon>
        <taxon>Lophotrochozoa</taxon>
        <taxon>Mollusca</taxon>
        <taxon>Bivalvia</taxon>
        <taxon>Autobranchia</taxon>
        <taxon>Heteroconchia</taxon>
        <taxon>Euheterodonta</taxon>
        <taxon>Imparidentia</taxon>
        <taxon>Neoheterodontei</taxon>
        <taxon>Myida</taxon>
        <taxon>Dreissenoidea</taxon>
        <taxon>Dreissenidae</taxon>
        <taxon>Dreissena</taxon>
    </lineage>
</organism>
<evidence type="ECO:0000256" key="1">
    <source>
        <dbReference type="ARBA" id="ARBA00023157"/>
    </source>
</evidence>
<accession>A0A9D4IGP9</accession>
<dbReference type="PANTHER" id="PTHR24652">
    <property type="entry name" value="LOW-DENSITY LIPOPROTEIN RECEPTOR CLASS A DOMAIN-CONTAINING PROTEIN 2"/>
    <property type="match status" value="1"/>
</dbReference>
<evidence type="ECO:0000313" key="6">
    <source>
        <dbReference type="EMBL" id="KAH3771228.1"/>
    </source>
</evidence>
<dbReference type="SUPFAM" id="SSF57424">
    <property type="entry name" value="LDL receptor-like module"/>
    <property type="match status" value="1"/>
</dbReference>
<proteinExistence type="predicted"/>
<evidence type="ECO:0008006" key="8">
    <source>
        <dbReference type="Google" id="ProtNLM"/>
    </source>
</evidence>
<feature type="compositionally biased region" description="Polar residues" evidence="3">
    <location>
        <begin position="242"/>
        <end position="257"/>
    </location>
</feature>
<feature type="signal peptide" evidence="5">
    <location>
        <begin position="1"/>
        <end position="24"/>
    </location>
</feature>
<feature type="disulfide bond" evidence="2">
    <location>
        <begin position="157"/>
        <end position="169"/>
    </location>
</feature>
<feature type="region of interest" description="Disordered" evidence="3">
    <location>
        <begin position="230"/>
        <end position="260"/>
    </location>
</feature>
<dbReference type="CDD" id="cd00112">
    <property type="entry name" value="LDLa"/>
    <property type="match status" value="1"/>
</dbReference>